<feature type="domain" description="FAD-binding PCMH-type" evidence="3">
    <location>
        <begin position="150"/>
        <end position="329"/>
    </location>
</feature>
<evidence type="ECO:0000256" key="1">
    <source>
        <dbReference type="ARBA" id="ARBA00005466"/>
    </source>
</evidence>
<dbReference type="InterPro" id="IPR016166">
    <property type="entry name" value="FAD-bd_PCMH"/>
</dbReference>
<protein>
    <recommendedName>
        <fullName evidence="3">FAD-binding PCMH-type domain-containing protein</fullName>
    </recommendedName>
</protein>
<evidence type="ECO:0000313" key="4">
    <source>
        <dbReference type="EMBL" id="KAL0637324.1"/>
    </source>
</evidence>
<accession>A0ABR3GN21</accession>
<comment type="similarity">
    <text evidence="1">Belongs to the oxygen-dependent FAD-linked oxidoreductase family.</text>
</comment>
<dbReference type="Pfam" id="PF08031">
    <property type="entry name" value="BBE"/>
    <property type="match status" value="1"/>
</dbReference>
<dbReference type="Proteomes" id="UP001447188">
    <property type="component" value="Unassembled WGS sequence"/>
</dbReference>
<evidence type="ECO:0000256" key="2">
    <source>
        <dbReference type="ARBA" id="ARBA00023002"/>
    </source>
</evidence>
<evidence type="ECO:0000259" key="3">
    <source>
        <dbReference type="PROSITE" id="PS51387"/>
    </source>
</evidence>
<dbReference type="PANTHER" id="PTHR13878:SF91">
    <property type="entry name" value="FAD BINDING DOMAIN PROTEIN (AFU_ORTHOLOGUE AFUA_6G12070)-RELATED"/>
    <property type="match status" value="1"/>
</dbReference>
<dbReference type="PROSITE" id="PS51387">
    <property type="entry name" value="FAD_PCMH"/>
    <property type="match status" value="1"/>
</dbReference>
<dbReference type="EMBL" id="JBBBZM010000036">
    <property type="protein sequence ID" value="KAL0637324.1"/>
    <property type="molecule type" value="Genomic_DNA"/>
</dbReference>
<dbReference type="InterPro" id="IPR012951">
    <property type="entry name" value="BBE"/>
</dbReference>
<organism evidence="4 5">
    <name type="scientific">Discina gigas</name>
    <dbReference type="NCBI Taxonomy" id="1032678"/>
    <lineage>
        <taxon>Eukaryota</taxon>
        <taxon>Fungi</taxon>
        <taxon>Dikarya</taxon>
        <taxon>Ascomycota</taxon>
        <taxon>Pezizomycotina</taxon>
        <taxon>Pezizomycetes</taxon>
        <taxon>Pezizales</taxon>
        <taxon>Discinaceae</taxon>
        <taxon>Discina</taxon>
    </lineage>
</organism>
<keyword evidence="2" id="KW-0560">Oxidoreductase</keyword>
<reference evidence="4 5" key="1">
    <citation type="submission" date="2024-02" db="EMBL/GenBank/DDBJ databases">
        <title>Discinaceae phylogenomics.</title>
        <authorList>
            <person name="Dirks A.C."/>
            <person name="James T.Y."/>
        </authorList>
    </citation>
    <scope>NUCLEOTIDE SEQUENCE [LARGE SCALE GENOMIC DNA]</scope>
    <source>
        <strain evidence="4 5">ACD0624</strain>
    </source>
</reference>
<dbReference type="InterPro" id="IPR036318">
    <property type="entry name" value="FAD-bd_PCMH-like_sf"/>
</dbReference>
<comment type="caution">
    <text evidence="4">The sequence shown here is derived from an EMBL/GenBank/DDBJ whole genome shotgun (WGS) entry which is preliminary data.</text>
</comment>
<dbReference type="Gene3D" id="3.30.465.10">
    <property type="match status" value="2"/>
</dbReference>
<dbReference type="InterPro" id="IPR016169">
    <property type="entry name" value="FAD-bd_PCMH_sub2"/>
</dbReference>
<dbReference type="Pfam" id="PF01565">
    <property type="entry name" value="FAD_binding_4"/>
    <property type="match status" value="1"/>
</dbReference>
<dbReference type="PANTHER" id="PTHR13878">
    <property type="entry name" value="GULONOLACTONE OXIDASE"/>
    <property type="match status" value="1"/>
</dbReference>
<sequence length="602" mass="65775">MQRRNSTEIIPTTPEPFPYENVILTDVVAQGYPELGFDDDVYTDSESNTTISRRSVKDLICKILPSDRSWPTSTVWSLVNALTGQGVIPTIPLAAPCYRGQYYNAAKCADITARWSDSDLHDQDPSSIMSPFFQGLSCIPTTNPGDKCLLGGYSNYVLKATSVSDIQIAVNLARNLNMRLVVKNTGHDFSGKSAGANSLSIWTHSFNDINYVPKYRGNGYSGPAFKVGAGVQVRDIYAAAYKQRLMVVGGEGLTVGYAGGYLQGGGHSPLSSILGMGADHVLEIEVVTGDGRFVTASSSQNSDLFWALRGGGGGTFGVVTSVVVKAYPDVPVTTVTFDFQSSDMEAFWSAVEVYFSTFVTMADAGVYSYFRVFNGAFFMAPLFAPNLSAAKVKALLKPLYNKLDELKIPYSPVMTEHKSFYPAWQTNFPKELVGQTNLQTASRLFPRQNWATKQKINQTFAAIRSVVEAQGMLIGFNMKNEFPGGGASDNSVNPAWRQSVMHAIVGASWAVDATAAAIKTARNNLTNVQIKKWRDITPGSGSYMSESDINEPNFQQAFYGSNYNRLYQLKQKYDPKGVFFAPTAVGSEDWLIDGSSRLCPRN</sequence>
<name>A0ABR3GN21_9PEZI</name>
<dbReference type="InterPro" id="IPR050432">
    <property type="entry name" value="FAD-linked_Oxidoreductases_BP"/>
</dbReference>
<evidence type="ECO:0000313" key="5">
    <source>
        <dbReference type="Proteomes" id="UP001447188"/>
    </source>
</evidence>
<dbReference type="SUPFAM" id="SSF56176">
    <property type="entry name" value="FAD-binding/transporter-associated domain-like"/>
    <property type="match status" value="1"/>
</dbReference>
<keyword evidence="5" id="KW-1185">Reference proteome</keyword>
<dbReference type="InterPro" id="IPR006094">
    <property type="entry name" value="Oxid_FAD_bind_N"/>
</dbReference>
<proteinExistence type="inferred from homology"/>
<gene>
    <name evidence="4" type="ORF">Q9L58_003657</name>
</gene>